<evidence type="ECO:0008006" key="3">
    <source>
        <dbReference type="Google" id="ProtNLM"/>
    </source>
</evidence>
<protein>
    <recommendedName>
        <fullName evidence="3">Choice-of-anchor B domain-containing protein</fullName>
    </recommendedName>
</protein>
<dbReference type="PANTHER" id="PTHR38787:SF3">
    <property type="entry name" value="REGULATORY P DOMAIN-CONTAINING PROTEIN"/>
    <property type="match status" value="1"/>
</dbReference>
<dbReference type="PANTHER" id="PTHR38787">
    <property type="entry name" value="REGULATORY P DOMAIN-CONTAINING PROTEIN"/>
    <property type="match status" value="1"/>
</dbReference>
<organism evidence="1 2">
    <name type="scientific">Catellatospora chokoriensis</name>
    <dbReference type="NCBI Taxonomy" id="310353"/>
    <lineage>
        <taxon>Bacteria</taxon>
        <taxon>Bacillati</taxon>
        <taxon>Actinomycetota</taxon>
        <taxon>Actinomycetes</taxon>
        <taxon>Micromonosporales</taxon>
        <taxon>Micromonosporaceae</taxon>
        <taxon>Catellatospora</taxon>
    </lineage>
</organism>
<comment type="caution">
    <text evidence="1">The sequence shown here is derived from an EMBL/GenBank/DDBJ whole genome shotgun (WGS) entry which is preliminary data.</text>
</comment>
<dbReference type="GO" id="GO:0005576">
    <property type="term" value="C:extracellular region"/>
    <property type="evidence" value="ECO:0007669"/>
    <property type="project" value="TreeGrafter"/>
</dbReference>
<name>A0A8J3K3W2_9ACTN</name>
<keyword evidence="2" id="KW-1185">Reference proteome</keyword>
<evidence type="ECO:0000313" key="1">
    <source>
        <dbReference type="EMBL" id="GIF89853.1"/>
    </source>
</evidence>
<dbReference type="AlphaFoldDB" id="A0A8J3K3W2"/>
<reference evidence="1 2" key="1">
    <citation type="submission" date="2021-01" db="EMBL/GenBank/DDBJ databases">
        <title>Whole genome shotgun sequence of Catellatospora chokoriensis NBRC 107358.</title>
        <authorList>
            <person name="Komaki H."/>
            <person name="Tamura T."/>
        </authorList>
    </citation>
    <scope>NUCLEOTIDE SEQUENCE [LARGE SCALE GENOMIC DNA]</scope>
    <source>
        <strain evidence="1 2">NBRC 107358</strain>
    </source>
</reference>
<dbReference type="Gene3D" id="2.60.120.200">
    <property type="match status" value="1"/>
</dbReference>
<gene>
    <name evidence="1" type="ORF">Cch02nite_32970</name>
</gene>
<dbReference type="NCBIfam" id="TIGR04312">
    <property type="entry name" value="choice_anch_B"/>
    <property type="match status" value="1"/>
</dbReference>
<evidence type="ECO:0000313" key="2">
    <source>
        <dbReference type="Proteomes" id="UP000619293"/>
    </source>
</evidence>
<dbReference type="InterPro" id="IPR027589">
    <property type="entry name" value="Choice_anch_B"/>
</dbReference>
<proteinExistence type="predicted"/>
<dbReference type="EMBL" id="BONG01000018">
    <property type="protein sequence ID" value="GIF89853.1"/>
    <property type="molecule type" value="Genomic_DNA"/>
</dbReference>
<accession>A0A8J3K3W2</accession>
<sequence length="568" mass="59692">MQDYEAPVRAEAAALAATPCVGGFAGTYPCSNVDLLSVLPLGSIGGGNGNSMWGWTDSTTGKEYIIFGRTTGAAFIDVTVPTAPVYLGNLPSYNGTSSSWRDIKVYADHAYIGADSISSHGMQVFDLTRLRTVTTPQTFAADARYTGFGNSHTLSVNEETGFIYAVGTNTCSGGVHMVNVQNPKVPVNAGCVSNDGYVHENQCVVYHGPDTTYTNHEICFNYNVDTLTIVDVTNKAAPVQLSRTGYVGVGYTHQGWLTGDHARLLMDDETDSDLPGTKTFIWNVSDLNAPVNTGVHVSPTIQATDHNLYIIGTKAYQASYRAGLRILDITGIASNSLSEIAYFDIYPASNNTGFNGAWNVYPFFASGTIAISGIEQGLVLVKHNPGAPVTTVWSDTFETATGWTVNPAGTDTATLGVWERGDPAATTSSGAKQLGTTVSGVNDLVTGRLAGSAAGDYDVDGGLTSVRSPSIALPGSGVLKLNLSWYLAHGSNASTADYFRVSVVHSGGTTQLFNQAGAASNRNGAWTTGSWDLSAYAGQSVQILVQAADLSGASLLEAAVDDVTITRQ</sequence>
<dbReference type="Proteomes" id="UP000619293">
    <property type="component" value="Unassembled WGS sequence"/>
</dbReference>